<dbReference type="AlphaFoldDB" id="A0A0M7ALF0"/>
<evidence type="ECO:0000256" key="1">
    <source>
        <dbReference type="SAM" id="Phobius"/>
    </source>
</evidence>
<dbReference type="SUPFAM" id="SSF81324">
    <property type="entry name" value="Voltage-gated potassium channels"/>
    <property type="match status" value="1"/>
</dbReference>
<dbReference type="EMBL" id="CXWD01000023">
    <property type="protein sequence ID" value="CTQ75948.1"/>
    <property type="molecule type" value="Genomic_DNA"/>
</dbReference>
<dbReference type="InterPro" id="IPR013099">
    <property type="entry name" value="K_chnl_dom"/>
</dbReference>
<evidence type="ECO:0000313" key="4">
    <source>
        <dbReference type="Proteomes" id="UP000053235"/>
    </source>
</evidence>
<organism evidence="3 4">
    <name type="scientific">Roseibium alexandrii</name>
    <dbReference type="NCBI Taxonomy" id="388408"/>
    <lineage>
        <taxon>Bacteria</taxon>
        <taxon>Pseudomonadati</taxon>
        <taxon>Pseudomonadota</taxon>
        <taxon>Alphaproteobacteria</taxon>
        <taxon>Hyphomicrobiales</taxon>
        <taxon>Stappiaceae</taxon>
        <taxon>Roseibium</taxon>
    </lineage>
</organism>
<feature type="domain" description="Potassium channel" evidence="2">
    <location>
        <begin position="110"/>
        <end position="162"/>
    </location>
</feature>
<dbReference type="Proteomes" id="UP000053235">
    <property type="component" value="Unassembled WGS sequence"/>
</dbReference>
<dbReference type="Pfam" id="PF07885">
    <property type="entry name" value="Ion_trans_2"/>
    <property type="match status" value="1"/>
</dbReference>
<dbReference type="STRING" id="388408.LAX5112_04420"/>
<name>A0A0M7ALF0_9HYPH</name>
<keyword evidence="4" id="KW-1185">Reference proteome</keyword>
<keyword evidence="1" id="KW-0472">Membrane</keyword>
<keyword evidence="1" id="KW-1133">Transmembrane helix</keyword>
<evidence type="ECO:0000259" key="2">
    <source>
        <dbReference type="Pfam" id="PF07885"/>
    </source>
</evidence>
<keyword evidence="1" id="KW-0812">Transmembrane</keyword>
<accession>A0A0M7ALF0</accession>
<protein>
    <submittedName>
        <fullName evidence="3">Ion channel</fullName>
    </submittedName>
</protein>
<gene>
    <name evidence="3" type="ORF">LAX5112_04420</name>
</gene>
<dbReference type="Gene3D" id="1.10.287.70">
    <property type="match status" value="1"/>
</dbReference>
<proteinExistence type="predicted"/>
<feature type="transmembrane region" description="Helical" evidence="1">
    <location>
        <begin position="12"/>
        <end position="31"/>
    </location>
</feature>
<feature type="transmembrane region" description="Helical" evidence="1">
    <location>
        <begin position="43"/>
        <end position="64"/>
    </location>
</feature>
<evidence type="ECO:0000313" key="3">
    <source>
        <dbReference type="EMBL" id="CTQ75948.1"/>
    </source>
</evidence>
<reference evidence="4" key="1">
    <citation type="submission" date="2015-07" db="EMBL/GenBank/DDBJ databases">
        <authorList>
            <person name="Rodrigo-Torres Lidia"/>
            <person name="Arahal R.David."/>
        </authorList>
    </citation>
    <scope>NUCLEOTIDE SEQUENCE [LARGE SCALE GENOMIC DNA]</scope>
    <source>
        <strain evidence="4">CECT 5112</strain>
    </source>
</reference>
<sequence>MKKLNLSDFYERYRRVISGLLASLVLTPFLLINDYNENSDLGIFQYAVVLFVAMLVLSNFYWAAKDVLLEGFRLRFILNLVFLNYLTIVVFADAYARSGVFNSGGDIVRDGAVALYFSTVTWTTLGYGDYRPQGFGMFLAPLQAVLGMYSVALVFGLIVGAVVRFETEKRNSDDQ</sequence>
<feature type="transmembrane region" description="Helical" evidence="1">
    <location>
        <begin position="76"/>
        <end position="96"/>
    </location>
</feature>
<feature type="transmembrane region" description="Helical" evidence="1">
    <location>
        <begin position="138"/>
        <end position="163"/>
    </location>
</feature>